<organism evidence="8 9">
    <name type="scientific">Steinernema hermaphroditum</name>
    <dbReference type="NCBI Taxonomy" id="289476"/>
    <lineage>
        <taxon>Eukaryota</taxon>
        <taxon>Metazoa</taxon>
        <taxon>Ecdysozoa</taxon>
        <taxon>Nematoda</taxon>
        <taxon>Chromadorea</taxon>
        <taxon>Rhabditida</taxon>
        <taxon>Tylenchina</taxon>
        <taxon>Panagrolaimomorpha</taxon>
        <taxon>Strongyloidoidea</taxon>
        <taxon>Steinernematidae</taxon>
        <taxon>Steinernema</taxon>
    </lineage>
</organism>
<dbReference type="PANTHER" id="PTHR23510">
    <property type="entry name" value="INNER MEMBRANE TRANSPORT PROTEIN YAJR"/>
    <property type="match status" value="1"/>
</dbReference>
<dbReference type="SUPFAM" id="SSF103473">
    <property type="entry name" value="MFS general substrate transporter"/>
    <property type="match status" value="2"/>
</dbReference>
<protein>
    <recommendedName>
        <fullName evidence="7">Major facilitator superfamily (MFS) profile domain-containing protein</fullName>
    </recommendedName>
</protein>
<feature type="transmembrane region" description="Helical" evidence="6">
    <location>
        <begin position="625"/>
        <end position="647"/>
    </location>
</feature>
<feature type="transmembrane region" description="Helical" evidence="6">
    <location>
        <begin position="592"/>
        <end position="613"/>
    </location>
</feature>
<feature type="transmembrane region" description="Helical" evidence="6">
    <location>
        <begin position="687"/>
        <end position="708"/>
    </location>
</feature>
<dbReference type="EMBL" id="JAUCMV010000005">
    <property type="protein sequence ID" value="KAK0398246.1"/>
    <property type="molecule type" value="Genomic_DNA"/>
</dbReference>
<evidence type="ECO:0000256" key="2">
    <source>
        <dbReference type="ARBA" id="ARBA00022448"/>
    </source>
</evidence>
<evidence type="ECO:0000256" key="3">
    <source>
        <dbReference type="ARBA" id="ARBA00022692"/>
    </source>
</evidence>
<dbReference type="GO" id="GO:0005765">
    <property type="term" value="C:lysosomal membrane"/>
    <property type="evidence" value="ECO:0007669"/>
    <property type="project" value="TreeGrafter"/>
</dbReference>
<feature type="domain" description="Major facilitator superfamily (MFS) profile" evidence="7">
    <location>
        <begin position="105"/>
        <end position="549"/>
    </location>
</feature>
<feature type="transmembrane region" description="Helical" evidence="6">
    <location>
        <begin position="879"/>
        <end position="900"/>
    </location>
</feature>
<evidence type="ECO:0000313" key="8">
    <source>
        <dbReference type="EMBL" id="KAK0398246.1"/>
    </source>
</evidence>
<dbReference type="PROSITE" id="PS50850">
    <property type="entry name" value="MFS"/>
    <property type="match status" value="2"/>
</dbReference>
<name>A0AA39H3V0_9BILA</name>
<dbReference type="InterPro" id="IPR011701">
    <property type="entry name" value="MFS"/>
</dbReference>
<feature type="transmembrane region" description="Helical" evidence="6">
    <location>
        <begin position="981"/>
        <end position="998"/>
    </location>
</feature>
<feature type="transmembrane region" description="Helical" evidence="6">
    <location>
        <begin position="324"/>
        <end position="343"/>
    </location>
</feature>
<dbReference type="InterPro" id="IPR051068">
    <property type="entry name" value="MFS_Domain-Containing_Protein"/>
</dbReference>
<dbReference type="InterPro" id="IPR020846">
    <property type="entry name" value="MFS_dom"/>
</dbReference>
<feature type="transmembrane region" description="Helical" evidence="6">
    <location>
        <begin position="659"/>
        <end position="675"/>
    </location>
</feature>
<dbReference type="GO" id="GO:0022857">
    <property type="term" value="F:transmembrane transporter activity"/>
    <property type="evidence" value="ECO:0007669"/>
    <property type="project" value="InterPro"/>
</dbReference>
<dbReference type="Gene3D" id="1.20.1250.20">
    <property type="entry name" value="MFS general substrate transporter like domains"/>
    <property type="match status" value="2"/>
</dbReference>
<feature type="transmembrane region" description="Helical" evidence="6">
    <location>
        <begin position="142"/>
        <end position="161"/>
    </location>
</feature>
<keyword evidence="4 6" id="KW-1133">Transmembrane helix</keyword>
<proteinExistence type="predicted"/>
<sequence length="1049" mass="116415">MHSVLLPLNSVYRIIIFARRTRLFLKVARKTVLDRNRQRHVREFATFVRVYSFLTNGPDSWCSRPGCTVLMSPRECKISVIERSDLTPKFSTVSNFEEKKTCWTSIWLCNALQLLCGVQFSIYFTSMWPYLSTIDHEADIDFLGWVVAAFSVGQALSSPVFGFWSQKTGSTKYPAVCGLACMSVGNLFYAMLPNLEWGSVKWIMLGARFVTGFGAGTLGVLRAYTSNASVPKDRARAVAIGIASFVLGLSFGPAIQAMFSPVGQGATLLGFVFDVYTIPAYLMILVALTGIVLFLSLFQEKLAGVLTKEELQDPNVVMPKFDKIAAATCIFMWAAQCSVATNIEVLATPTTIVLYNWNNQEAIFYNGIMQTVSCLISVSMYFVIAFTPIGKIDRRKLVVFGLLCFISYHIVNIPWPFYEHGLDYIKLAPNSTVEDTEYSGGCLREYTWCETTARVPFLLYVFTAIVSFGLAFPFMAAPNGTLFSEVLGPRRQGMMQGIFEFFGSVARCLGPLYSTAMFEKSGYKGPIYVQLCILSLGVLLIIIFRNREVMKQFDAKYDPLPAQDAKRSRSDEPSTTSHFDDKKSCWKSILQCYVLLFLCGIQFSIYFSSMWPYLSTLDHEANIEFLGWIYAACNIGQALSSPILGFWSQKTGSTKYPSIFGLVCMATGNVFYALLPSMDGSNVKWIMLGARFITGFGTGTLGVLRAYIANASVPKDRARAVSIGIASFVLGLSSGPAIQSALSFIGEGTTVFGLVFDVYTVAAYLMIIVAAVGIVIFLLVFQENLAGVLTKEELQDPNISLPKFDRVAAATCIYVWAAQCTVATNLDVLATPTTIALYNWNNQEAIRYNGLIRTVSCLISVSMYFVFAFSPVRKISRKTLIVFGLSCFISYHVVNIPWPFYEHGLDYIKYAPNSTIEDMEYSGGCLREYIWCETTARIPFALYLLTAVISLGLGFPFMGAPNGTLYTEVLGPRRQGMMQGVFEFFGSVVRCVGPLYATALFETSGYKGPIIIQLCILTVGVVLVTVFRNRLVPMQVQRKQSRPEDTVNA</sequence>
<dbReference type="PANTHER" id="PTHR23510:SF3">
    <property type="entry name" value="MAJOR FACILITATOR SUPERFAMILY DOMAIN-CONTAINING PROTEIN 8"/>
    <property type="match status" value="1"/>
</dbReference>
<feature type="transmembrane region" description="Helical" evidence="6">
    <location>
        <begin position="203"/>
        <end position="225"/>
    </location>
</feature>
<evidence type="ECO:0000313" key="9">
    <source>
        <dbReference type="Proteomes" id="UP001175271"/>
    </source>
</evidence>
<comment type="subcellular location">
    <subcellularLocation>
        <location evidence="1">Endomembrane system</location>
        <topology evidence="1">Multi-pass membrane protein</topology>
    </subcellularLocation>
</comment>
<feature type="transmembrane region" description="Helical" evidence="6">
    <location>
        <begin position="237"/>
        <end position="258"/>
    </location>
</feature>
<feature type="transmembrane region" description="Helical" evidence="6">
    <location>
        <begin position="527"/>
        <end position="544"/>
    </location>
</feature>
<feature type="transmembrane region" description="Helical" evidence="6">
    <location>
        <begin position="846"/>
        <end position="867"/>
    </location>
</feature>
<feature type="transmembrane region" description="Helical" evidence="6">
    <location>
        <begin position="457"/>
        <end position="477"/>
    </location>
</feature>
<dbReference type="AlphaFoldDB" id="A0AA39H3V0"/>
<keyword evidence="9" id="KW-1185">Reference proteome</keyword>
<evidence type="ECO:0000259" key="7">
    <source>
        <dbReference type="PROSITE" id="PS50850"/>
    </source>
</evidence>
<feature type="transmembrane region" description="Helical" evidence="6">
    <location>
        <begin position="720"/>
        <end position="738"/>
    </location>
</feature>
<feature type="transmembrane region" description="Helical" evidence="6">
    <location>
        <begin position="498"/>
        <end position="515"/>
    </location>
</feature>
<reference evidence="8" key="1">
    <citation type="submission" date="2023-06" db="EMBL/GenBank/DDBJ databases">
        <title>Genomic analysis of the entomopathogenic nematode Steinernema hermaphroditum.</title>
        <authorList>
            <person name="Schwarz E.M."/>
            <person name="Heppert J.K."/>
            <person name="Baniya A."/>
            <person name="Schwartz H.T."/>
            <person name="Tan C.-H."/>
            <person name="Antoshechkin I."/>
            <person name="Sternberg P.W."/>
            <person name="Goodrich-Blair H."/>
            <person name="Dillman A.R."/>
        </authorList>
    </citation>
    <scope>NUCLEOTIDE SEQUENCE</scope>
    <source>
        <strain evidence="8">PS9179</strain>
        <tissue evidence="8">Whole animal</tissue>
    </source>
</reference>
<dbReference type="GO" id="GO:0012505">
    <property type="term" value="C:endomembrane system"/>
    <property type="evidence" value="ECO:0007669"/>
    <property type="project" value="UniProtKB-SubCell"/>
</dbReference>
<keyword evidence="5 6" id="KW-0472">Membrane</keyword>
<dbReference type="InterPro" id="IPR036259">
    <property type="entry name" value="MFS_trans_sf"/>
</dbReference>
<dbReference type="Pfam" id="PF07690">
    <property type="entry name" value="MFS_1"/>
    <property type="match status" value="2"/>
</dbReference>
<feature type="transmembrane region" description="Helical" evidence="6">
    <location>
        <begin position="1010"/>
        <end position="1029"/>
    </location>
</feature>
<keyword evidence="2" id="KW-0813">Transport</keyword>
<feature type="domain" description="Major facilitator superfamily (MFS) profile" evidence="7">
    <location>
        <begin position="588"/>
        <end position="1032"/>
    </location>
</feature>
<accession>A0AA39H3V0</accession>
<evidence type="ECO:0000256" key="5">
    <source>
        <dbReference type="ARBA" id="ARBA00023136"/>
    </source>
</evidence>
<feature type="transmembrane region" description="Helical" evidence="6">
    <location>
        <begin position="106"/>
        <end position="130"/>
    </location>
</feature>
<feature type="transmembrane region" description="Helical" evidence="6">
    <location>
        <begin position="397"/>
        <end position="417"/>
    </location>
</feature>
<feature type="transmembrane region" description="Helical" evidence="6">
    <location>
        <begin position="173"/>
        <end position="191"/>
    </location>
</feature>
<gene>
    <name evidence="8" type="ORF">QR680_002497</name>
</gene>
<evidence type="ECO:0000256" key="1">
    <source>
        <dbReference type="ARBA" id="ARBA00004127"/>
    </source>
</evidence>
<comment type="caution">
    <text evidence="8">The sequence shown here is derived from an EMBL/GenBank/DDBJ whole genome shotgun (WGS) entry which is preliminary data.</text>
</comment>
<dbReference type="CDD" id="cd17326">
    <property type="entry name" value="MFS_MFSD8"/>
    <property type="match status" value="2"/>
</dbReference>
<keyword evidence="3 6" id="KW-0812">Transmembrane</keyword>
<dbReference type="Proteomes" id="UP001175271">
    <property type="component" value="Unassembled WGS sequence"/>
</dbReference>
<feature type="transmembrane region" description="Helical" evidence="6">
    <location>
        <begin position="278"/>
        <end position="298"/>
    </location>
</feature>
<evidence type="ECO:0000256" key="6">
    <source>
        <dbReference type="SAM" id="Phobius"/>
    </source>
</evidence>
<feature type="transmembrane region" description="Helical" evidence="6">
    <location>
        <begin position="940"/>
        <end position="960"/>
    </location>
</feature>
<feature type="transmembrane region" description="Helical" evidence="6">
    <location>
        <begin position="758"/>
        <end position="781"/>
    </location>
</feature>
<feature type="transmembrane region" description="Helical" evidence="6">
    <location>
        <begin position="807"/>
        <end position="826"/>
    </location>
</feature>
<feature type="transmembrane region" description="Helical" evidence="6">
    <location>
        <begin position="363"/>
        <end position="385"/>
    </location>
</feature>
<evidence type="ECO:0000256" key="4">
    <source>
        <dbReference type="ARBA" id="ARBA00022989"/>
    </source>
</evidence>